<dbReference type="EMBL" id="SJPS01000003">
    <property type="protein sequence ID" value="TWU27693.1"/>
    <property type="molecule type" value="Genomic_DNA"/>
</dbReference>
<dbReference type="Gene3D" id="3.20.20.140">
    <property type="entry name" value="Metal-dependent hydrolases"/>
    <property type="match status" value="1"/>
</dbReference>
<sequence length="275" mass="32062">MRIDAHHHFWRYDPVEYDWIDDSMQRIRRDFLPADLQTEIQSVKIDGAISVQARQSLVEAEWLLQLAEGNDFILGVVGWVPLVEPCVTDVLERLASNTKLSAVRHVIQDEPDDFILREDFNQGIALLQKFDLTYDILIVERQLPQTIEFVDRHPDQVFVLDHVAKPKIAQNLLEPWRKNIFELAKRPNVYCKFSGMVTEADFDKWTLDQLQPYWDTVLDFFGPSRLMFGSDWPVCLVACEYKRWYAVVAEFAAQLSKSEQLSFFGQTAREAYSLT</sequence>
<dbReference type="AlphaFoldDB" id="A0A5C6CRY9"/>
<organism evidence="3 4">
    <name type="scientific">Bythopirellula polymerisocia</name>
    <dbReference type="NCBI Taxonomy" id="2528003"/>
    <lineage>
        <taxon>Bacteria</taxon>
        <taxon>Pseudomonadati</taxon>
        <taxon>Planctomycetota</taxon>
        <taxon>Planctomycetia</taxon>
        <taxon>Pirellulales</taxon>
        <taxon>Lacipirellulaceae</taxon>
        <taxon>Bythopirellula</taxon>
    </lineage>
</organism>
<dbReference type="InterPro" id="IPR006680">
    <property type="entry name" value="Amidohydro-rel"/>
</dbReference>
<proteinExistence type="inferred from homology"/>
<evidence type="ECO:0000313" key="3">
    <source>
        <dbReference type="EMBL" id="TWU27693.1"/>
    </source>
</evidence>
<dbReference type="RefSeq" id="WP_146450865.1">
    <property type="nucleotide sequence ID" value="NZ_SJPS01000003.1"/>
</dbReference>
<dbReference type="InterPro" id="IPR032466">
    <property type="entry name" value="Metal_Hydrolase"/>
</dbReference>
<evidence type="ECO:0000313" key="4">
    <source>
        <dbReference type="Proteomes" id="UP000318437"/>
    </source>
</evidence>
<dbReference type="PANTHER" id="PTHR43569">
    <property type="entry name" value="AMIDOHYDROLASE"/>
    <property type="match status" value="1"/>
</dbReference>
<evidence type="ECO:0000259" key="2">
    <source>
        <dbReference type="Pfam" id="PF04909"/>
    </source>
</evidence>
<accession>A0A5C6CRY9</accession>
<comment type="similarity">
    <text evidence="1">Belongs to the metallo-dependent hydrolases superfamily.</text>
</comment>
<evidence type="ECO:0000256" key="1">
    <source>
        <dbReference type="ARBA" id="ARBA00038310"/>
    </source>
</evidence>
<feature type="domain" description="Amidohydrolase-related" evidence="2">
    <location>
        <begin position="3"/>
        <end position="273"/>
    </location>
</feature>
<protein>
    <submittedName>
        <fullName evidence="3">Amidohydrolase</fullName>
    </submittedName>
</protein>
<dbReference type="SUPFAM" id="SSF51556">
    <property type="entry name" value="Metallo-dependent hydrolases"/>
    <property type="match status" value="1"/>
</dbReference>
<dbReference type="InterPro" id="IPR052350">
    <property type="entry name" value="Metallo-dep_Lactonases"/>
</dbReference>
<dbReference type="GO" id="GO:0016787">
    <property type="term" value="F:hydrolase activity"/>
    <property type="evidence" value="ECO:0007669"/>
    <property type="project" value="UniProtKB-KW"/>
</dbReference>
<dbReference type="PANTHER" id="PTHR43569:SF2">
    <property type="entry name" value="AMIDOHYDROLASE-RELATED DOMAIN-CONTAINING PROTEIN"/>
    <property type="match status" value="1"/>
</dbReference>
<keyword evidence="4" id="KW-1185">Reference proteome</keyword>
<keyword evidence="3" id="KW-0378">Hydrolase</keyword>
<dbReference type="OrthoDB" id="5450317at2"/>
<name>A0A5C6CRY9_9BACT</name>
<dbReference type="Pfam" id="PF04909">
    <property type="entry name" value="Amidohydro_2"/>
    <property type="match status" value="1"/>
</dbReference>
<reference evidence="3 4" key="1">
    <citation type="submission" date="2019-02" db="EMBL/GenBank/DDBJ databases">
        <title>Deep-cultivation of Planctomycetes and their phenomic and genomic characterization uncovers novel biology.</title>
        <authorList>
            <person name="Wiegand S."/>
            <person name="Jogler M."/>
            <person name="Boedeker C."/>
            <person name="Pinto D."/>
            <person name="Vollmers J."/>
            <person name="Rivas-Marin E."/>
            <person name="Kohn T."/>
            <person name="Peeters S.H."/>
            <person name="Heuer A."/>
            <person name="Rast P."/>
            <person name="Oberbeckmann S."/>
            <person name="Bunk B."/>
            <person name="Jeske O."/>
            <person name="Meyerdierks A."/>
            <person name="Storesund J.E."/>
            <person name="Kallscheuer N."/>
            <person name="Luecker S."/>
            <person name="Lage O.M."/>
            <person name="Pohl T."/>
            <person name="Merkel B.J."/>
            <person name="Hornburger P."/>
            <person name="Mueller R.-W."/>
            <person name="Bruemmer F."/>
            <person name="Labrenz M."/>
            <person name="Spormann A.M."/>
            <person name="Op Den Camp H."/>
            <person name="Overmann J."/>
            <person name="Amann R."/>
            <person name="Jetten M.S.M."/>
            <person name="Mascher T."/>
            <person name="Medema M.H."/>
            <person name="Devos D.P."/>
            <person name="Kaster A.-K."/>
            <person name="Ovreas L."/>
            <person name="Rohde M."/>
            <person name="Galperin M.Y."/>
            <person name="Jogler C."/>
        </authorList>
    </citation>
    <scope>NUCLEOTIDE SEQUENCE [LARGE SCALE GENOMIC DNA]</scope>
    <source>
        <strain evidence="3 4">Pla144</strain>
    </source>
</reference>
<comment type="caution">
    <text evidence="3">The sequence shown here is derived from an EMBL/GenBank/DDBJ whole genome shotgun (WGS) entry which is preliminary data.</text>
</comment>
<gene>
    <name evidence="3" type="ORF">Pla144_24700</name>
</gene>
<dbReference type="Proteomes" id="UP000318437">
    <property type="component" value="Unassembled WGS sequence"/>
</dbReference>